<sequence>MGSRRNMGVVVVNACLQSYLAWDGAINYCLSYWAARKITSLLDLESMMITCQYNLISQDQFACVPGTIVRSVWKAFSGLEHVRDSYGLDR</sequence>
<accession>A0ACC0ZPF4</accession>
<keyword evidence="2" id="KW-1185">Reference proteome</keyword>
<evidence type="ECO:0000313" key="2">
    <source>
        <dbReference type="Proteomes" id="UP001163603"/>
    </source>
</evidence>
<gene>
    <name evidence="1" type="ORF">Pint_03294</name>
</gene>
<reference evidence="2" key="1">
    <citation type="journal article" date="2023" name="G3 (Bethesda)">
        <title>Genome assembly and association tests identify interacting loci associated with vigor, precocity, and sex in interspecific pistachio rootstocks.</title>
        <authorList>
            <person name="Palmer W."/>
            <person name="Jacygrad E."/>
            <person name="Sagayaradj S."/>
            <person name="Cavanaugh K."/>
            <person name="Han R."/>
            <person name="Bertier L."/>
            <person name="Beede B."/>
            <person name="Kafkas S."/>
            <person name="Golino D."/>
            <person name="Preece J."/>
            <person name="Michelmore R."/>
        </authorList>
    </citation>
    <scope>NUCLEOTIDE SEQUENCE [LARGE SCALE GENOMIC DNA]</scope>
</reference>
<evidence type="ECO:0000313" key="1">
    <source>
        <dbReference type="EMBL" id="KAJ0053617.1"/>
    </source>
</evidence>
<organism evidence="1 2">
    <name type="scientific">Pistacia integerrima</name>
    <dbReference type="NCBI Taxonomy" id="434235"/>
    <lineage>
        <taxon>Eukaryota</taxon>
        <taxon>Viridiplantae</taxon>
        <taxon>Streptophyta</taxon>
        <taxon>Embryophyta</taxon>
        <taxon>Tracheophyta</taxon>
        <taxon>Spermatophyta</taxon>
        <taxon>Magnoliopsida</taxon>
        <taxon>eudicotyledons</taxon>
        <taxon>Gunneridae</taxon>
        <taxon>Pentapetalae</taxon>
        <taxon>rosids</taxon>
        <taxon>malvids</taxon>
        <taxon>Sapindales</taxon>
        <taxon>Anacardiaceae</taxon>
        <taxon>Pistacia</taxon>
    </lineage>
</organism>
<proteinExistence type="predicted"/>
<protein>
    <submittedName>
        <fullName evidence="1">Uncharacterized protein</fullName>
    </submittedName>
</protein>
<name>A0ACC0ZPF4_9ROSI</name>
<dbReference type="EMBL" id="CM047736">
    <property type="protein sequence ID" value="KAJ0053617.1"/>
    <property type="molecule type" value="Genomic_DNA"/>
</dbReference>
<dbReference type="Proteomes" id="UP001163603">
    <property type="component" value="Chromosome 1"/>
</dbReference>
<comment type="caution">
    <text evidence="1">The sequence shown here is derived from an EMBL/GenBank/DDBJ whole genome shotgun (WGS) entry which is preliminary data.</text>
</comment>